<protein>
    <submittedName>
        <fullName evidence="1">Uncharacterized protein</fullName>
    </submittedName>
</protein>
<organism evidence="1 2">
    <name type="scientific">Pseudomonas fluorescens</name>
    <dbReference type="NCBI Taxonomy" id="294"/>
    <lineage>
        <taxon>Bacteria</taxon>
        <taxon>Pseudomonadati</taxon>
        <taxon>Pseudomonadota</taxon>
        <taxon>Gammaproteobacteria</taxon>
        <taxon>Pseudomonadales</taxon>
        <taxon>Pseudomonadaceae</taxon>
        <taxon>Pseudomonas</taxon>
    </lineage>
</organism>
<proteinExistence type="predicted"/>
<dbReference type="InterPro" id="IPR052188">
    <property type="entry name" value="Ni-pincer_cofactor_biosynth"/>
</dbReference>
<dbReference type="EMBL" id="LACD01000003">
    <property type="protein sequence ID" value="KJZ47610.1"/>
    <property type="molecule type" value="Genomic_DNA"/>
</dbReference>
<evidence type="ECO:0000313" key="2">
    <source>
        <dbReference type="Proteomes" id="UP000033500"/>
    </source>
</evidence>
<gene>
    <name evidence="1" type="ORF">VC34_04390</name>
</gene>
<dbReference type="AlphaFoldDB" id="A0A0F4TUB7"/>
<dbReference type="PANTHER" id="PTHR43169:SF2">
    <property type="entry name" value="NAD_GMP SYNTHASE DOMAIN-CONTAINING PROTEIN"/>
    <property type="match status" value="1"/>
</dbReference>
<dbReference type="InterPro" id="IPR014729">
    <property type="entry name" value="Rossmann-like_a/b/a_fold"/>
</dbReference>
<name>A0A0F4TUB7_PSEFL</name>
<sequence>MDDAGLPQFVRDPDTGFLSIRYSAVRCTRCILSSAFPAIDFDTQGVCNYCNSTDGHSLRATQHLDILAQVQQRIGARDGRSHDCLVLFSGGKDSSYSLYHITRVLGLRPLALTVDNGFVSEATLPNMKRLTTALRVDHLVIRPAPVMMQAIYYHAVRETELDLTKVMYATAACGSCISVVLATGAHEANIRRIPIMMGGWSPGQLTQNPLLPGAFLEKISSGHLSRIHLSSPYARAQLDACIGKVSEFPDLYNPLYALEYSEEHILQELAQFGWVRPADTDSCSSNCVLNGLLIVDHVRKYGFHPYEYELAFHVRNNLCSREEAIHKITQIGVSDRQIVSAGNRLGLEVPRS</sequence>
<evidence type="ECO:0000313" key="1">
    <source>
        <dbReference type="EMBL" id="KJZ47610.1"/>
    </source>
</evidence>
<reference evidence="1 2" key="1">
    <citation type="submission" date="2015-03" db="EMBL/GenBank/DDBJ databases">
        <title>Comparative genomics of Pseudomonas insights into diversity of traits involved in vanlence and defense.</title>
        <authorList>
            <person name="Qin Y."/>
        </authorList>
    </citation>
    <scope>NUCLEOTIDE SEQUENCE [LARGE SCALE GENOMIC DNA]</scope>
    <source>
        <strain evidence="1 2">C3</strain>
    </source>
</reference>
<dbReference type="Proteomes" id="UP000033500">
    <property type="component" value="Unassembled WGS sequence"/>
</dbReference>
<dbReference type="SUPFAM" id="SSF52402">
    <property type="entry name" value="Adenine nucleotide alpha hydrolases-like"/>
    <property type="match status" value="1"/>
</dbReference>
<dbReference type="Gene3D" id="3.40.50.620">
    <property type="entry name" value="HUPs"/>
    <property type="match status" value="1"/>
</dbReference>
<dbReference type="PANTHER" id="PTHR43169">
    <property type="entry name" value="EXSB FAMILY PROTEIN"/>
    <property type="match status" value="1"/>
</dbReference>
<comment type="caution">
    <text evidence="1">The sequence shown here is derived from an EMBL/GenBank/DDBJ whole genome shotgun (WGS) entry which is preliminary data.</text>
</comment>
<dbReference type="PATRIC" id="fig|294.131.peg.3639"/>
<dbReference type="RefSeq" id="WP_046045428.1">
    <property type="nucleotide sequence ID" value="NZ_LACD01000003.1"/>
</dbReference>
<accession>A0A0F4TUB7</accession>